<dbReference type="Gene3D" id="3.40.50.970">
    <property type="match status" value="1"/>
</dbReference>
<dbReference type="CDD" id="cd07033">
    <property type="entry name" value="TPP_PYR_DXS_TK_like"/>
    <property type="match status" value="1"/>
</dbReference>
<keyword evidence="7" id="KW-1185">Reference proteome</keyword>
<dbReference type="InterPro" id="IPR005475">
    <property type="entry name" value="Transketolase-like_Pyr-bd"/>
</dbReference>
<name>A0A4Q9DW31_9BACL</name>
<dbReference type="Gene3D" id="3.40.50.920">
    <property type="match status" value="1"/>
</dbReference>
<organism evidence="6 7">
    <name type="scientific">Paenibacillus thalictri</name>
    <dbReference type="NCBI Taxonomy" id="2527873"/>
    <lineage>
        <taxon>Bacteria</taxon>
        <taxon>Bacillati</taxon>
        <taxon>Bacillota</taxon>
        <taxon>Bacilli</taxon>
        <taxon>Bacillales</taxon>
        <taxon>Paenibacillaceae</taxon>
        <taxon>Paenibacillus</taxon>
    </lineage>
</organism>
<gene>
    <name evidence="6" type="ORF">EYB31_03885</name>
</gene>
<dbReference type="SUPFAM" id="SSF52518">
    <property type="entry name" value="Thiamin diphosphate-binding fold (THDP-binding)"/>
    <property type="match status" value="1"/>
</dbReference>
<dbReference type="InterPro" id="IPR009014">
    <property type="entry name" value="Transketo_C/PFOR_II"/>
</dbReference>
<evidence type="ECO:0000256" key="2">
    <source>
        <dbReference type="ARBA" id="ARBA00007131"/>
    </source>
</evidence>
<dbReference type="FunFam" id="3.40.50.970:FF:000129">
    <property type="entry name" value="Transketolase"/>
    <property type="match status" value="1"/>
</dbReference>
<dbReference type="SUPFAM" id="SSF52922">
    <property type="entry name" value="TK C-terminal domain-like"/>
    <property type="match status" value="1"/>
</dbReference>
<comment type="cofactor">
    <cofactor evidence="1">
        <name>thiamine diphosphate</name>
        <dbReference type="ChEBI" id="CHEBI:58937"/>
    </cofactor>
</comment>
<dbReference type="Proteomes" id="UP000293142">
    <property type="component" value="Unassembled WGS sequence"/>
</dbReference>
<evidence type="ECO:0000256" key="4">
    <source>
        <dbReference type="SAM" id="MobiDB-lite"/>
    </source>
</evidence>
<dbReference type="InterPro" id="IPR029061">
    <property type="entry name" value="THDP-binding"/>
</dbReference>
<evidence type="ECO:0000256" key="3">
    <source>
        <dbReference type="ARBA" id="ARBA00023052"/>
    </source>
</evidence>
<keyword evidence="3" id="KW-0786">Thiamine pyrophosphate</keyword>
<evidence type="ECO:0000259" key="5">
    <source>
        <dbReference type="SMART" id="SM00861"/>
    </source>
</evidence>
<feature type="domain" description="Transketolase-like pyrimidine-binding" evidence="5">
    <location>
        <begin position="17"/>
        <end position="181"/>
    </location>
</feature>
<comment type="similarity">
    <text evidence="2">Belongs to the transketolase family.</text>
</comment>
<dbReference type="RefSeq" id="WP_131011951.1">
    <property type="nucleotide sequence ID" value="NZ_SIRE01000003.1"/>
</dbReference>
<dbReference type="Pfam" id="PF02779">
    <property type="entry name" value="Transket_pyr"/>
    <property type="match status" value="1"/>
</dbReference>
<dbReference type="OrthoDB" id="9803371at2"/>
<sequence>MKEAIDAVKYSGKGLPETRLKTYGNTLLEAGRVNERVVCLSADLTSQTEADLFRGAIPERFFSMGMAEQNMIGVAAGLARSGEIPFVHSFGCFLTRRCFDQVAMSVAYPRLNVKLVGVMPGISSPGGASHQAIDDLALMRATPNMTIIDLGEATEVAQSVYAAIQHEGPVYLRLRRGVLPVLLDDSKFKLEIGQSYLLRRGADVGIITSGLMTERALQAAALLERQGISTSILHVPSIKPLDEEGIVTVAAGCRVLLALDNHNIIGGLGSAVAEVLAERRIAVPFIRVGLRDVYGKAATNAYLFRHFGFDPDQIAQLAAERLEGHTAGSMIGSWQQQQTEQAGWGTDWTDEKKG</sequence>
<protein>
    <submittedName>
        <fullName evidence="6">Transketolase</fullName>
    </submittedName>
</protein>
<evidence type="ECO:0000256" key="1">
    <source>
        <dbReference type="ARBA" id="ARBA00001964"/>
    </source>
</evidence>
<dbReference type="PANTHER" id="PTHR43825">
    <property type="entry name" value="PYRUVATE DEHYDROGENASE E1 COMPONENT"/>
    <property type="match status" value="1"/>
</dbReference>
<dbReference type="SMART" id="SM00861">
    <property type="entry name" value="Transket_pyr"/>
    <property type="match status" value="1"/>
</dbReference>
<evidence type="ECO:0000313" key="7">
    <source>
        <dbReference type="Proteomes" id="UP000293142"/>
    </source>
</evidence>
<dbReference type="EMBL" id="SIRE01000003">
    <property type="protein sequence ID" value="TBL81239.1"/>
    <property type="molecule type" value="Genomic_DNA"/>
</dbReference>
<evidence type="ECO:0000313" key="6">
    <source>
        <dbReference type="EMBL" id="TBL81239.1"/>
    </source>
</evidence>
<feature type="region of interest" description="Disordered" evidence="4">
    <location>
        <begin position="333"/>
        <end position="354"/>
    </location>
</feature>
<accession>A0A4Q9DW31</accession>
<dbReference type="InterPro" id="IPR051157">
    <property type="entry name" value="PDH/Transketolase"/>
</dbReference>
<dbReference type="AlphaFoldDB" id="A0A4Q9DW31"/>
<dbReference type="InterPro" id="IPR033248">
    <property type="entry name" value="Transketolase_C"/>
</dbReference>
<dbReference type="PANTHER" id="PTHR43825:SF1">
    <property type="entry name" value="TRANSKETOLASE-LIKE PYRIMIDINE-BINDING DOMAIN-CONTAINING PROTEIN"/>
    <property type="match status" value="1"/>
</dbReference>
<dbReference type="Pfam" id="PF02780">
    <property type="entry name" value="Transketolase_C"/>
    <property type="match status" value="1"/>
</dbReference>
<comment type="caution">
    <text evidence="6">The sequence shown here is derived from an EMBL/GenBank/DDBJ whole genome shotgun (WGS) entry which is preliminary data.</text>
</comment>
<proteinExistence type="inferred from homology"/>
<reference evidence="6 7" key="1">
    <citation type="submission" date="2019-02" db="EMBL/GenBank/DDBJ databases">
        <title>Paenibacillus sp. nov., isolated from surface-sterilized tissue of Thalictrum simplex L.</title>
        <authorList>
            <person name="Tuo L."/>
        </authorList>
    </citation>
    <scope>NUCLEOTIDE SEQUENCE [LARGE SCALE GENOMIC DNA]</scope>
    <source>
        <strain evidence="6 7">N2SHLJ1</strain>
    </source>
</reference>